<dbReference type="GO" id="GO:0030246">
    <property type="term" value="F:carbohydrate binding"/>
    <property type="evidence" value="ECO:0007669"/>
    <property type="project" value="InterPro"/>
</dbReference>
<protein>
    <submittedName>
        <fullName evidence="1">Aldose 1-epimerase</fullName>
    </submittedName>
</protein>
<dbReference type="CDD" id="cd09022">
    <property type="entry name" value="Aldose_epim_Ec_YihR"/>
    <property type="match status" value="1"/>
</dbReference>
<dbReference type="GO" id="GO:0006006">
    <property type="term" value="P:glucose metabolic process"/>
    <property type="evidence" value="ECO:0007669"/>
    <property type="project" value="TreeGrafter"/>
</dbReference>
<dbReference type="RefSeq" id="WP_189061056.1">
    <property type="nucleotide sequence ID" value="NZ_BMMK01000033.1"/>
</dbReference>
<dbReference type="Proteomes" id="UP000637578">
    <property type="component" value="Unassembled WGS sequence"/>
</dbReference>
<dbReference type="InterPro" id="IPR008183">
    <property type="entry name" value="Aldose_1/G6P_1-epimerase"/>
</dbReference>
<proteinExistence type="predicted"/>
<keyword evidence="2" id="KW-1185">Reference proteome</keyword>
<dbReference type="InterPro" id="IPR037480">
    <property type="entry name" value="YihR-like"/>
</dbReference>
<comment type="caution">
    <text evidence="1">The sequence shown here is derived from an EMBL/GenBank/DDBJ whole genome shotgun (WGS) entry which is preliminary data.</text>
</comment>
<dbReference type="PANTHER" id="PTHR10091">
    <property type="entry name" value="ALDOSE-1-EPIMERASE"/>
    <property type="match status" value="1"/>
</dbReference>
<organism evidence="1 2">
    <name type="scientific">Longimycelium tulufanense</name>
    <dbReference type="NCBI Taxonomy" id="907463"/>
    <lineage>
        <taxon>Bacteria</taxon>
        <taxon>Bacillati</taxon>
        <taxon>Actinomycetota</taxon>
        <taxon>Actinomycetes</taxon>
        <taxon>Pseudonocardiales</taxon>
        <taxon>Pseudonocardiaceae</taxon>
        <taxon>Longimycelium</taxon>
    </lineage>
</organism>
<evidence type="ECO:0000313" key="2">
    <source>
        <dbReference type="Proteomes" id="UP000637578"/>
    </source>
</evidence>
<dbReference type="GO" id="GO:0033499">
    <property type="term" value="P:galactose catabolic process via UDP-galactose, Leloir pathway"/>
    <property type="evidence" value="ECO:0007669"/>
    <property type="project" value="TreeGrafter"/>
</dbReference>
<dbReference type="Gene3D" id="2.70.98.10">
    <property type="match status" value="1"/>
</dbReference>
<gene>
    <name evidence="1" type="primary">galM</name>
    <name evidence="1" type="ORF">GCM10012275_52130</name>
</gene>
<dbReference type="AlphaFoldDB" id="A0A8J3FXK7"/>
<sequence length="310" mass="33343">MLVTGEQFEIRRGTVRAVATEVGGALRLFEVDGVPYLESYGADIAPPCAAGAVLVPWPNRVADGRWTFAGHAQQLALTEPLRHHAIHGLARYLCWQPIHRTVDSVELAAMINVQPGWPVPVRATIRYAVDDNGLTVTHTVTNMGNETVPVGVGAHPYPRVGHVATDDCRLRLAASTVLPVDVRQLPAGPEKPVAGTEYDFRSPKPVRDVKLDTAFGGCAPAPSDPEHLVRHAVLAPDGSGVELWAEPAFGWVQVYTAGNFPGRGRAIAIEPMTCPPDALNSGTDLHHLEPTVTRSFRWGLTPLPPTTGSR</sequence>
<name>A0A8J3FXK7_9PSEU</name>
<dbReference type="Pfam" id="PF01263">
    <property type="entry name" value="Aldose_epim"/>
    <property type="match status" value="1"/>
</dbReference>
<dbReference type="SUPFAM" id="SSF74650">
    <property type="entry name" value="Galactose mutarotase-like"/>
    <property type="match status" value="1"/>
</dbReference>
<dbReference type="InterPro" id="IPR011013">
    <property type="entry name" value="Gal_mutarotase_sf_dom"/>
</dbReference>
<reference evidence="1" key="1">
    <citation type="journal article" date="2014" name="Int. J. Syst. Evol. Microbiol.">
        <title>Complete genome sequence of Corynebacterium casei LMG S-19264T (=DSM 44701T), isolated from a smear-ripened cheese.</title>
        <authorList>
            <consortium name="US DOE Joint Genome Institute (JGI-PGF)"/>
            <person name="Walter F."/>
            <person name="Albersmeier A."/>
            <person name="Kalinowski J."/>
            <person name="Ruckert C."/>
        </authorList>
    </citation>
    <scope>NUCLEOTIDE SEQUENCE</scope>
    <source>
        <strain evidence="1">CGMCC 4.5737</strain>
    </source>
</reference>
<dbReference type="GO" id="GO:0004034">
    <property type="term" value="F:aldose 1-epimerase activity"/>
    <property type="evidence" value="ECO:0007669"/>
    <property type="project" value="TreeGrafter"/>
</dbReference>
<evidence type="ECO:0000313" key="1">
    <source>
        <dbReference type="EMBL" id="GGM74967.1"/>
    </source>
</evidence>
<dbReference type="PANTHER" id="PTHR10091:SF0">
    <property type="entry name" value="GALACTOSE MUTAROTASE"/>
    <property type="match status" value="1"/>
</dbReference>
<dbReference type="InterPro" id="IPR014718">
    <property type="entry name" value="GH-type_carb-bd"/>
</dbReference>
<dbReference type="EMBL" id="BMMK01000033">
    <property type="protein sequence ID" value="GGM74967.1"/>
    <property type="molecule type" value="Genomic_DNA"/>
</dbReference>
<accession>A0A8J3FXK7</accession>
<reference evidence="1" key="2">
    <citation type="submission" date="2020-09" db="EMBL/GenBank/DDBJ databases">
        <authorList>
            <person name="Sun Q."/>
            <person name="Zhou Y."/>
        </authorList>
    </citation>
    <scope>NUCLEOTIDE SEQUENCE</scope>
    <source>
        <strain evidence="1">CGMCC 4.5737</strain>
    </source>
</reference>